<keyword evidence="2" id="KW-1185">Reference proteome</keyword>
<comment type="caution">
    <text evidence="1">The sequence shown here is derived from an EMBL/GenBank/DDBJ whole genome shotgun (WGS) entry which is preliminary data.</text>
</comment>
<organism evidence="1 2">
    <name type="scientific">Eretmocerus hayati</name>
    <dbReference type="NCBI Taxonomy" id="131215"/>
    <lineage>
        <taxon>Eukaryota</taxon>
        <taxon>Metazoa</taxon>
        <taxon>Ecdysozoa</taxon>
        <taxon>Arthropoda</taxon>
        <taxon>Hexapoda</taxon>
        <taxon>Insecta</taxon>
        <taxon>Pterygota</taxon>
        <taxon>Neoptera</taxon>
        <taxon>Endopterygota</taxon>
        <taxon>Hymenoptera</taxon>
        <taxon>Apocrita</taxon>
        <taxon>Proctotrupomorpha</taxon>
        <taxon>Chalcidoidea</taxon>
        <taxon>Aphelinidae</taxon>
        <taxon>Aphelininae</taxon>
        <taxon>Eretmocerus</taxon>
    </lineage>
</organism>
<proteinExistence type="predicted"/>
<reference evidence="1" key="1">
    <citation type="submission" date="2023-04" db="EMBL/GenBank/DDBJ databases">
        <title>A chromosome-level genome assembly of the parasitoid wasp Eretmocerus hayati.</title>
        <authorList>
            <person name="Zhong Y."/>
            <person name="Liu S."/>
            <person name="Liu Y."/>
        </authorList>
    </citation>
    <scope>NUCLEOTIDE SEQUENCE</scope>
    <source>
        <strain evidence="1">ZJU_SS_LIU_2023</strain>
    </source>
</reference>
<evidence type="ECO:0000313" key="2">
    <source>
        <dbReference type="Proteomes" id="UP001239111"/>
    </source>
</evidence>
<protein>
    <submittedName>
        <fullName evidence="1">Uncharacterized protein</fullName>
    </submittedName>
</protein>
<evidence type="ECO:0000313" key="1">
    <source>
        <dbReference type="EMBL" id="KAJ8678265.1"/>
    </source>
</evidence>
<dbReference type="EMBL" id="CM056742">
    <property type="protein sequence ID" value="KAJ8678265.1"/>
    <property type="molecule type" value="Genomic_DNA"/>
</dbReference>
<dbReference type="Proteomes" id="UP001239111">
    <property type="component" value="Chromosome 2"/>
</dbReference>
<sequence length="151" mass="17362">MASNEPDGTSTIILDIINQFKSHPCFFDKEDAVYNISTATQRAYATIVKEVNKNLPKGDKITEDDVKRKWRILRKAMTAYFSGKASKKYYLVDKLEFSIPHLRYKVVMKNEKSTEQVSENEDENCENRSGSVDDECNNENGMSARALHERK</sequence>
<accession>A0ACC2P3V1</accession>
<gene>
    <name evidence="1" type="ORF">QAD02_014052</name>
</gene>
<name>A0ACC2P3V1_9HYME</name>